<proteinExistence type="predicted"/>
<dbReference type="InterPro" id="IPR043887">
    <property type="entry name" value="DUF5845"/>
</dbReference>
<protein>
    <submittedName>
        <fullName evidence="1">Uncharacterized protein</fullName>
    </submittedName>
</protein>
<evidence type="ECO:0000313" key="1">
    <source>
        <dbReference type="EMBL" id="QHS77659.1"/>
    </source>
</evidence>
<name>A0A6C0AD55_9ZZZZ</name>
<sequence>MSKELHDTLEICGCVELQKYMDKEIFNKNCEISNIGIFCKIPNTIVHSENILIMNCDKNFAYYWLSPGRFTNLKNIYLYSHFCEYDVLSRWNNKGVNMYLQKGYYDGYKSWTKEFQYIKSIDDVPDKIFNKSI</sequence>
<organism evidence="1">
    <name type="scientific">viral metagenome</name>
    <dbReference type="NCBI Taxonomy" id="1070528"/>
    <lineage>
        <taxon>unclassified sequences</taxon>
        <taxon>metagenomes</taxon>
        <taxon>organismal metagenomes</taxon>
    </lineage>
</organism>
<dbReference type="AlphaFoldDB" id="A0A6C0AD55"/>
<dbReference type="Pfam" id="PF19163">
    <property type="entry name" value="DUF5845"/>
    <property type="match status" value="1"/>
</dbReference>
<reference evidence="1" key="1">
    <citation type="journal article" date="2020" name="Nature">
        <title>Giant virus diversity and host interactions through global metagenomics.</title>
        <authorList>
            <person name="Schulz F."/>
            <person name="Roux S."/>
            <person name="Paez-Espino D."/>
            <person name="Jungbluth S."/>
            <person name="Walsh D.A."/>
            <person name="Denef V.J."/>
            <person name="McMahon K.D."/>
            <person name="Konstantinidis K.T."/>
            <person name="Eloe-Fadrosh E.A."/>
            <person name="Kyrpides N.C."/>
            <person name="Woyke T."/>
        </authorList>
    </citation>
    <scope>NUCLEOTIDE SEQUENCE</scope>
    <source>
        <strain evidence="1">GVMAG-S-1021933-23</strain>
    </source>
</reference>
<dbReference type="EMBL" id="MN740593">
    <property type="protein sequence ID" value="QHS77659.1"/>
    <property type="molecule type" value="Genomic_DNA"/>
</dbReference>
<accession>A0A6C0AD55</accession>